<gene>
    <name evidence="1" type="ORF">QFC24_006455</name>
</gene>
<reference evidence="1" key="1">
    <citation type="submission" date="2023-04" db="EMBL/GenBank/DDBJ databases">
        <title>Draft Genome sequencing of Naganishia species isolated from polar environments using Oxford Nanopore Technology.</title>
        <authorList>
            <person name="Leo P."/>
            <person name="Venkateswaran K."/>
        </authorList>
    </citation>
    <scope>NUCLEOTIDE SEQUENCE</scope>
    <source>
        <strain evidence="1">DBVPG 5303</strain>
    </source>
</reference>
<keyword evidence="2" id="KW-1185">Reference proteome</keyword>
<dbReference type="EMBL" id="JASBWV010000032">
    <property type="protein sequence ID" value="KAJ9117361.1"/>
    <property type="molecule type" value="Genomic_DNA"/>
</dbReference>
<proteinExistence type="predicted"/>
<evidence type="ECO:0000313" key="2">
    <source>
        <dbReference type="Proteomes" id="UP001234202"/>
    </source>
</evidence>
<dbReference type="Proteomes" id="UP001234202">
    <property type="component" value="Unassembled WGS sequence"/>
</dbReference>
<organism evidence="1 2">
    <name type="scientific">Naganishia onofrii</name>
    <dbReference type="NCBI Taxonomy" id="1851511"/>
    <lineage>
        <taxon>Eukaryota</taxon>
        <taxon>Fungi</taxon>
        <taxon>Dikarya</taxon>
        <taxon>Basidiomycota</taxon>
        <taxon>Agaricomycotina</taxon>
        <taxon>Tremellomycetes</taxon>
        <taxon>Filobasidiales</taxon>
        <taxon>Filobasidiaceae</taxon>
        <taxon>Naganishia</taxon>
    </lineage>
</organism>
<evidence type="ECO:0000313" key="1">
    <source>
        <dbReference type="EMBL" id="KAJ9117361.1"/>
    </source>
</evidence>
<accession>A0ACC2X1S6</accession>
<comment type="caution">
    <text evidence="1">The sequence shown here is derived from an EMBL/GenBank/DDBJ whole genome shotgun (WGS) entry which is preliminary data.</text>
</comment>
<name>A0ACC2X1S6_9TREE</name>
<sequence length="542" mass="59152">MLRGRNVNWAFTLCCGSAFLLFGYDQGVISGLLTGDAFTAEFPEIDTTSTGKGSASLQGTVVAIYEIGCLAGSLFAFFFGDRFGRRKMIMLGCTILIIGAALQVSASSIPHMIVGRIITGIGNGMNTSTVPVWHSETTPAKARGQAISIELAITIFGVMTAYWVDYGFSYVKSSAQFRVPLALQIAFALATIALVLILPESPRFLLKNGQDEKARAVLEQLSLHPDSTRAEAVDMEFTEIKTALMEEEGNGLVTKDGKRMSAVRACFTNGKERFFHRVMLGIGAQFMQQLCGINLITYYAPGESTRSYESFAPTYSVSASKLVIFEQSVGLSRDISLLLSGFNGIAYFLSSLIPIWVVDRFGRRKLMLFAVIGQASCMAVLAGTTSVSFKGTGIVAATMLFLFNFFFAVGLLAIPWLLPSEYSPTPIRAASAALGSASNWIFTFLVVEITPISIKSIGYKTYIYFAVFNACFIPLIWFFYPETSRMTLEQIDYLFTGDKVLLHMPADMVNRRHGLEGADVTGLGGLPPTDDKATLEYIEQRA</sequence>
<protein>
    <submittedName>
        <fullName evidence="1">Uncharacterized protein</fullName>
    </submittedName>
</protein>